<accession>A0A6A6NAL2</accession>
<name>A0A6A6NAL2_HEVBR</name>
<proteinExistence type="predicted"/>
<evidence type="ECO:0000313" key="1">
    <source>
        <dbReference type="EMBL" id="KAF2322650.1"/>
    </source>
</evidence>
<dbReference type="EMBL" id="JAAGAX010000002">
    <property type="protein sequence ID" value="KAF2322650.1"/>
    <property type="molecule type" value="Genomic_DNA"/>
</dbReference>
<sequence length="175" mass="20428">MAIARWFYDAYIPFNAWHSPYFQLALDAVIAIGPRYKGPSYNDIRFLHFYSMCTRLQYEKRTCDPIDYECIEKIDFWIVEEEPPPELDTEELEEALYQEDAILITEKSSKSTCTQEDPRQKNDSELNVLEYISLESFGIIPPNNSTWSNIDANNFMESNPPLIERDESGSDNDKT</sequence>
<dbReference type="AlphaFoldDB" id="A0A6A6NAL2"/>
<comment type="caution">
    <text evidence="1">The sequence shown here is derived from an EMBL/GenBank/DDBJ whole genome shotgun (WGS) entry which is preliminary data.</text>
</comment>
<keyword evidence="2" id="KW-1185">Reference proteome</keyword>
<gene>
    <name evidence="1" type="ORF">GH714_026613</name>
</gene>
<reference evidence="1 2" key="1">
    <citation type="journal article" date="2020" name="Mol. Plant">
        <title>The Chromosome-Based Rubber Tree Genome Provides New Insights into Spurge Genome Evolution and Rubber Biosynthesis.</title>
        <authorList>
            <person name="Liu J."/>
            <person name="Shi C."/>
            <person name="Shi C.C."/>
            <person name="Li W."/>
            <person name="Zhang Q.J."/>
            <person name="Zhang Y."/>
            <person name="Li K."/>
            <person name="Lu H.F."/>
            <person name="Shi C."/>
            <person name="Zhu S.T."/>
            <person name="Xiao Z.Y."/>
            <person name="Nan H."/>
            <person name="Yue Y."/>
            <person name="Zhu X.G."/>
            <person name="Wu Y."/>
            <person name="Hong X.N."/>
            <person name="Fan G.Y."/>
            <person name="Tong Y."/>
            <person name="Zhang D."/>
            <person name="Mao C.L."/>
            <person name="Liu Y.L."/>
            <person name="Hao S.J."/>
            <person name="Liu W.Q."/>
            <person name="Lv M.Q."/>
            <person name="Zhang H.B."/>
            <person name="Liu Y."/>
            <person name="Hu-Tang G.R."/>
            <person name="Wang J.P."/>
            <person name="Wang J.H."/>
            <person name="Sun Y.H."/>
            <person name="Ni S.B."/>
            <person name="Chen W.B."/>
            <person name="Zhang X.C."/>
            <person name="Jiao Y.N."/>
            <person name="Eichler E.E."/>
            <person name="Li G.H."/>
            <person name="Liu X."/>
            <person name="Gao L.Z."/>
        </authorList>
    </citation>
    <scope>NUCLEOTIDE SEQUENCE [LARGE SCALE GENOMIC DNA]</scope>
    <source>
        <strain evidence="2">cv. GT1</strain>
        <tissue evidence="1">Leaf</tissue>
    </source>
</reference>
<evidence type="ECO:0000313" key="2">
    <source>
        <dbReference type="Proteomes" id="UP000467840"/>
    </source>
</evidence>
<dbReference type="Proteomes" id="UP000467840">
    <property type="component" value="Chromosome 11"/>
</dbReference>
<organism evidence="1 2">
    <name type="scientific">Hevea brasiliensis</name>
    <name type="common">Para rubber tree</name>
    <name type="synonym">Siphonia brasiliensis</name>
    <dbReference type="NCBI Taxonomy" id="3981"/>
    <lineage>
        <taxon>Eukaryota</taxon>
        <taxon>Viridiplantae</taxon>
        <taxon>Streptophyta</taxon>
        <taxon>Embryophyta</taxon>
        <taxon>Tracheophyta</taxon>
        <taxon>Spermatophyta</taxon>
        <taxon>Magnoliopsida</taxon>
        <taxon>eudicotyledons</taxon>
        <taxon>Gunneridae</taxon>
        <taxon>Pentapetalae</taxon>
        <taxon>rosids</taxon>
        <taxon>fabids</taxon>
        <taxon>Malpighiales</taxon>
        <taxon>Euphorbiaceae</taxon>
        <taxon>Crotonoideae</taxon>
        <taxon>Micrandreae</taxon>
        <taxon>Hevea</taxon>
    </lineage>
</organism>
<protein>
    <submittedName>
        <fullName evidence="1">Uncharacterized protein</fullName>
    </submittedName>
</protein>